<protein>
    <submittedName>
        <fullName evidence="2">11526_t:CDS:1</fullName>
    </submittedName>
</protein>
<dbReference type="PRINTS" id="PR00625">
    <property type="entry name" value="JDOMAIN"/>
</dbReference>
<dbReference type="InterPro" id="IPR050817">
    <property type="entry name" value="DjlA_DnaK_co-chaperone"/>
</dbReference>
<dbReference type="AlphaFoldDB" id="A0A9N8V7S3"/>
<dbReference type="SUPFAM" id="SSF46565">
    <property type="entry name" value="Chaperone J-domain"/>
    <property type="match status" value="1"/>
</dbReference>
<dbReference type="OrthoDB" id="10250354at2759"/>
<gene>
    <name evidence="2" type="ORF">ALEPTO_LOCUS247</name>
</gene>
<keyword evidence="3" id="KW-1185">Reference proteome</keyword>
<dbReference type="PROSITE" id="PS50076">
    <property type="entry name" value="DNAJ_2"/>
    <property type="match status" value="1"/>
</dbReference>
<dbReference type="InterPro" id="IPR001623">
    <property type="entry name" value="DnaJ_domain"/>
</dbReference>
<dbReference type="CDD" id="cd06257">
    <property type="entry name" value="DnaJ"/>
    <property type="match status" value="1"/>
</dbReference>
<dbReference type="Proteomes" id="UP000789508">
    <property type="component" value="Unassembled WGS sequence"/>
</dbReference>
<dbReference type="Gene3D" id="1.10.287.110">
    <property type="entry name" value="DnaJ domain"/>
    <property type="match status" value="1"/>
</dbReference>
<comment type="caution">
    <text evidence="2">The sequence shown here is derived from an EMBL/GenBank/DDBJ whole genome shotgun (WGS) entry which is preliminary data.</text>
</comment>
<dbReference type="InterPro" id="IPR036869">
    <property type="entry name" value="J_dom_sf"/>
</dbReference>
<feature type="domain" description="J" evidence="1">
    <location>
        <begin position="33"/>
        <end position="97"/>
    </location>
</feature>
<name>A0A9N8V7S3_9GLOM</name>
<proteinExistence type="predicted"/>
<dbReference type="EMBL" id="CAJVPS010000012">
    <property type="protein sequence ID" value="CAG8440240.1"/>
    <property type="molecule type" value="Genomic_DNA"/>
</dbReference>
<accession>A0A9N8V7S3</accession>
<sequence>MVKEIKIDKLYSGFEKKPIIEVKIDNQNVFGKDLYAILGVSRNAEKKEIETAYKKSGLKWHPDRPAGRTPEGKAKLEEIRLAYDILNTYRNNYDNELRNGTLCLDKINNPQFRGRLIEELNKKGHLATFDQINSYASRFCAISGNLLSIEQIIKSNGVYEMKLSSLVERFADPESADQVEQVYNKIVQEIHKRADAKGTSNPNDQLKRKKVEEMKKFNNFSLLTETGEDKEYEEKILNACAEKGQ</sequence>
<dbReference type="SMART" id="SM00271">
    <property type="entry name" value="DnaJ"/>
    <property type="match status" value="1"/>
</dbReference>
<organism evidence="2 3">
    <name type="scientific">Ambispora leptoticha</name>
    <dbReference type="NCBI Taxonomy" id="144679"/>
    <lineage>
        <taxon>Eukaryota</taxon>
        <taxon>Fungi</taxon>
        <taxon>Fungi incertae sedis</taxon>
        <taxon>Mucoromycota</taxon>
        <taxon>Glomeromycotina</taxon>
        <taxon>Glomeromycetes</taxon>
        <taxon>Archaeosporales</taxon>
        <taxon>Ambisporaceae</taxon>
        <taxon>Ambispora</taxon>
    </lineage>
</organism>
<evidence type="ECO:0000259" key="1">
    <source>
        <dbReference type="PROSITE" id="PS50076"/>
    </source>
</evidence>
<evidence type="ECO:0000313" key="2">
    <source>
        <dbReference type="EMBL" id="CAG8440240.1"/>
    </source>
</evidence>
<dbReference type="PANTHER" id="PTHR24074">
    <property type="entry name" value="CO-CHAPERONE PROTEIN DJLA"/>
    <property type="match status" value="1"/>
</dbReference>
<dbReference type="Pfam" id="PF00226">
    <property type="entry name" value="DnaJ"/>
    <property type="match status" value="1"/>
</dbReference>
<evidence type="ECO:0000313" key="3">
    <source>
        <dbReference type="Proteomes" id="UP000789508"/>
    </source>
</evidence>
<reference evidence="2" key="1">
    <citation type="submission" date="2021-06" db="EMBL/GenBank/DDBJ databases">
        <authorList>
            <person name="Kallberg Y."/>
            <person name="Tangrot J."/>
            <person name="Rosling A."/>
        </authorList>
    </citation>
    <scope>NUCLEOTIDE SEQUENCE</scope>
    <source>
        <strain evidence="2">FL130A</strain>
    </source>
</reference>